<keyword evidence="1 4" id="KW-0963">Cytoplasm</keyword>
<dbReference type="Gene3D" id="2.30.290.10">
    <property type="entry name" value="BH3618-like"/>
    <property type="match status" value="1"/>
</dbReference>
<dbReference type="HAMAP" id="MF_01185">
    <property type="entry name" value="FliW"/>
    <property type="match status" value="1"/>
</dbReference>
<dbReference type="InterPro" id="IPR024046">
    <property type="entry name" value="Flagellar_assmbl_FliW_dom_sf"/>
</dbReference>
<dbReference type="AlphaFoldDB" id="A0A841SRR5"/>
<dbReference type="PANTHER" id="PTHR39190">
    <property type="entry name" value="FLAGELLAR ASSEMBLY FACTOR FLIW"/>
    <property type="match status" value="1"/>
</dbReference>
<comment type="subcellular location">
    <subcellularLocation>
        <location evidence="4">Cytoplasm</location>
    </subcellularLocation>
</comment>
<dbReference type="Pfam" id="PF02623">
    <property type="entry name" value="FliW"/>
    <property type="match status" value="1"/>
</dbReference>
<keyword evidence="6" id="KW-1185">Reference proteome</keyword>
<reference evidence="5 6" key="1">
    <citation type="submission" date="2020-08" db="EMBL/GenBank/DDBJ databases">
        <title>Cohnella phylogeny.</title>
        <authorList>
            <person name="Dunlap C."/>
        </authorList>
    </citation>
    <scope>NUCLEOTIDE SEQUENCE [LARGE SCALE GENOMIC DNA]</scope>
    <source>
        <strain evidence="5 6">DSM 25241</strain>
    </source>
</reference>
<evidence type="ECO:0000313" key="6">
    <source>
        <dbReference type="Proteomes" id="UP000535838"/>
    </source>
</evidence>
<name>A0A841SRR5_9BACL</name>
<dbReference type="GO" id="GO:0005737">
    <property type="term" value="C:cytoplasm"/>
    <property type="evidence" value="ECO:0007669"/>
    <property type="project" value="UniProtKB-SubCell"/>
</dbReference>
<dbReference type="GO" id="GO:0006417">
    <property type="term" value="P:regulation of translation"/>
    <property type="evidence" value="ECO:0007669"/>
    <property type="project" value="UniProtKB-KW"/>
</dbReference>
<dbReference type="EMBL" id="JACJVQ010000001">
    <property type="protein sequence ID" value="MBB6632590.1"/>
    <property type="molecule type" value="Genomic_DNA"/>
</dbReference>
<comment type="subunit">
    <text evidence="4">Interacts with translational regulator CsrA and flagellin(s).</text>
</comment>
<dbReference type="Proteomes" id="UP000535838">
    <property type="component" value="Unassembled WGS sequence"/>
</dbReference>
<dbReference type="InterPro" id="IPR003775">
    <property type="entry name" value="Flagellar_assembly_factor_FliW"/>
</dbReference>
<evidence type="ECO:0000256" key="3">
    <source>
        <dbReference type="ARBA" id="ARBA00022845"/>
    </source>
</evidence>
<comment type="caution">
    <text evidence="5">The sequence shown here is derived from an EMBL/GenBank/DDBJ whole genome shotgun (WGS) entry which is preliminary data.</text>
</comment>
<keyword evidence="5" id="KW-0969">Cilium</keyword>
<dbReference type="RefSeq" id="WP_185117831.1">
    <property type="nucleotide sequence ID" value="NZ_JACJVQ010000001.1"/>
</dbReference>
<keyword evidence="5" id="KW-0966">Cell projection</keyword>
<sequence length="150" mass="16967">MKIVTTRFGELTVREDEVFLFSKGIPGFEERRQYFFVRPEEHAPFEYLQSAEEGELAFILVDPFLFFPNYSFELSDQALADLGDPSQDSLFIRVIVSIRGELKEATANLVAPVVLNSQDRLGQQVVLSSSSEYEVRHRLFPLTTGSAGRG</sequence>
<gene>
    <name evidence="4" type="primary">fliW</name>
    <name evidence="5" type="ORF">H7B67_00440</name>
</gene>
<evidence type="ECO:0000313" key="5">
    <source>
        <dbReference type="EMBL" id="MBB6632590.1"/>
    </source>
</evidence>
<dbReference type="PANTHER" id="PTHR39190:SF1">
    <property type="entry name" value="FLAGELLAR ASSEMBLY FACTOR FLIW"/>
    <property type="match status" value="1"/>
</dbReference>
<evidence type="ECO:0000256" key="1">
    <source>
        <dbReference type="ARBA" id="ARBA00022490"/>
    </source>
</evidence>
<keyword evidence="5" id="KW-0282">Flagellum</keyword>
<keyword evidence="3 4" id="KW-0810">Translation regulation</keyword>
<comment type="similarity">
    <text evidence="4">Belongs to the FliW family.</text>
</comment>
<dbReference type="SUPFAM" id="SSF141457">
    <property type="entry name" value="BH3618-like"/>
    <property type="match status" value="1"/>
</dbReference>
<organism evidence="5 6">
    <name type="scientific">Cohnella thailandensis</name>
    <dbReference type="NCBI Taxonomy" id="557557"/>
    <lineage>
        <taxon>Bacteria</taxon>
        <taxon>Bacillati</taxon>
        <taxon>Bacillota</taxon>
        <taxon>Bacilli</taxon>
        <taxon>Bacillales</taxon>
        <taxon>Paenibacillaceae</taxon>
        <taxon>Cohnella</taxon>
    </lineage>
</organism>
<evidence type="ECO:0000256" key="4">
    <source>
        <dbReference type="HAMAP-Rule" id="MF_01185"/>
    </source>
</evidence>
<keyword evidence="2 4" id="KW-1005">Bacterial flagellum biogenesis</keyword>
<dbReference type="GO" id="GO:0044780">
    <property type="term" value="P:bacterial-type flagellum assembly"/>
    <property type="evidence" value="ECO:0007669"/>
    <property type="project" value="UniProtKB-UniRule"/>
</dbReference>
<evidence type="ECO:0000256" key="2">
    <source>
        <dbReference type="ARBA" id="ARBA00022795"/>
    </source>
</evidence>
<keyword evidence="4" id="KW-0143">Chaperone</keyword>
<comment type="function">
    <text evidence="4">Acts as an anti-CsrA protein, binds CsrA and prevents it from repressing translation of its target genes, one of which is flagellin. Binds to flagellin and participates in the assembly of the flagellum.</text>
</comment>
<proteinExistence type="inferred from homology"/>
<accession>A0A841SRR5</accession>
<protein>
    <recommendedName>
        <fullName evidence="4">Flagellar assembly factor FliW</fullName>
    </recommendedName>
</protein>